<dbReference type="SUPFAM" id="SSF52540">
    <property type="entry name" value="P-loop containing nucleoside triphosphate hydrolases"/>
    <property type="match status" value="1"/>
</dbReference>
<dbReference type="InterPro" id="IPR042197">
    <property type="entry name" value="Apaf_helical"/>
</dbReference>
<dbReference type="InterPro" id="IPR058546">
    <property type="entry name" value="RPS4B/Roq1-like_LRR"/>
</dbReference>
<dbReference type="PANTHER" id="PTHR11017">
    <property type="entry name" value="LEUCINE-RICH REPEAT-CONTAINING PROTEIN"/>
    <property type="match status" value="1"/>
</dbReference>
<dbReference type="Pfam" id="PF23282">
    <property type="entry name" value="WHD_ROQ1"/>
    <property type="match status" value="1"/>
</dbReference>
<keyword evidence="1" id="KW-0433">Leucine-rich repeat</keyword>
<evidence type="ECO:0008006" key="9">
    <source>
        <dbReference type="Google" id="ProtNLM"/>
    </source>
</evidence>
<dbReference type="Proteomes" id="UP001457282">
    <property type="component" value="Unassembled WGS sequence"/>
</dbReference>
<dbReference type="Pfam" id="PF00931">
    <property type="entry name" value="NB-ARC"/>
    <property type="match status" value="1"/>
</dbReference>
<comment type="caution">
    <text evidence="7">The sequence shown here is derived from an EMBL/GenBank/DDBJ whole genome shotgun (WGS) entry which is preliminary data.</text>
</comment>
<dbReference type="PRINTS" id="PR00364">
    <property type="entry name" value="DISEASERSIST"/>
</dbReference>
<dbReference type="PANTHER" id="PTHR11017:SF578">
    <property type="entry name" value="ADP-RIBOSYL CYCLASE_CYCLIC ADP-RIBOSE HYDROLASE"/>
    <property type="match status" value="1"/>
</dbReference>
<keyword evidence="3" id="KW-0611">Plant defense</keyword>
<organism evidence="7 8">
    <name type="scientific">Rubus argutus</name>
    <name type="common">Southern blackberry</name>
    <dbReference type="NCBI Taxonomy" id="59490"/>
    <lineage>
        <taxon>Eukaryota</taxon>
        <taxon>Viridiplantae</taxon>
        <taxon>Streptophyta</taxon>
        <taxon>Embryophyta</taxon>
        <taxon>Tracheophyta</taxon>
        <taxon>Spermatophyta</taxon>
        <taxon>Magnoliopsida</taxon>
        <taxon>eudicotyledons</taxon>
        <taxon>Gunneridae</taxon>
        <taxon>Pentapetalae</taxon>
        <taxon>rosids</taxon>
        <taxon>fabids</taxon>
        <taxon>Rosales</taxon>
        <taxon>Rosaceae</taxon>
        <taxon>Rosoideae</taxon>
        <taxon>Rosoideae incertae sedis</taxon>
        <taxon>Rubus</taxon>
    </lineage>
</organism>
<sequence length="968" mass="109912">MLSDATEGASSSSSFTPRWNSEYKFIHEVVEEISVKVLRRTYLHVAKHPVGIQRRQGCVEELLGVGENDVRMIGIWGTGGIGKTTLAKAIYNSNADKFEGSCFIENVRENSTMLGGLVQLQQSFLFEILGKKTLEVANVDRGINVIKERMRDKKVLLILDDVNQLDQLNILAGGCDWFGSGSRIIITTRDKRLLDVHQVHSIYPVQELDFGEALELFSWNAFKRNAPFNDYMQLAECAVYNAQRLPLALTILGSHLCGRSTDQWQAALESYKRVPNKDIQDILKISYDALEYSVKEVFLHITCFFKGKKLDYVKQMLECCDLDPVIGIELLKEKALLTIGKTDGFQIMMHDLIEELGKEIVRQESPTEPGKRSRLWFHEDVYHVLTENTGTEQVKGIMIQFPQPEEICLSDKCFSKMKNLKFFINCNATLSGDVDYLPNELRFIDWPRCHLQSLPFNSNRKKLVVLNMPNSLIRQLGEGFKNMQNLKFIHLGGCKYLTRTPDFSGIPSLESLDLSFCTQLVEVHPSVGVLSKLVSLSLLRCSNLENFPRRLNLKSIEVINLQSCRKLENFSEIEGKMDKLRSLYLDGTAIKELPLSIRYLSGLEILHLDNCESLTNLPCSIFELQNLGVLSLSRCSNLFSFPSRMNSEDSSSAGPLPLLLSTDHRTLDNTCGPAVSPCNSLSPLGVLNLSRLNFVSLPEWISKCSNLLRLDLSCCKRLREISELPPKITWLSVAGCESLERFSKLSNLLEHNDLQSLVWIDLSHCHRLRDNLCYDSTMMDNVVQKNQVLPCMKFGVLLPGSKVPQRFKSVTLNRGYFPKDYYTYTTSVELPPPSKWENTRLALCAVVETREDESVPGGMFVSIFINNEQRKVFEKHISFPGGLSADHVWLHYFTLSGIAYDKMDPIAVKWKVFISRGSLKSCGICLDDEKDEDQWLPSTSLSLEKLNPRKRKHIQDDEKDDEEWLSST</sequence>
<protein>
    <recommendedName>
        <fullName evidence="9">TMV resistance protein N-like</fullName>
    </recommendedName>
</protein>
<dbReference type="GO" id="GO:0006952">
    <property type="term" value="P:defense response"/>
    <property type="evidence" value="ECO:0007669"/>
    <property type="project" value="InterPro"/>
</dbReference>
<dbReference type="AlphaFoldDB" id="A0AAW1YMA2"/>
<dbReference type="Gene3D" id="3.40.50.300">
    <property type="entry name" value="P-loop containing nucleotide triphosphate hydrolases"/>
    <property type="match status" value="1"/>
</dbReference>
<feature type="domain" description="NB-ARC" evidence="4">
    <location>
        <begin position="67"/>
        <end position="225"/>
    </location>
</feature>
<dbReference type="SUPFAM" id="SSF52058">
    <property type="entry name" value="L domain-like"/>
    <property type="match status" value="1"/>
</dbReference>
<dbReference type="GO" id="GO:0043531">
    <property type="term" value="F:ADP binding"/>
    <property type="evidence" value="ECO:0007669"/>
    <property type="project" value="InterPro"/>
</dbReference>
<evidence type="ECO:0000313" key="8">
    <source>
        <dbReference type="Proteomes" id="UP001457282"/>
    </source>
</evidence>
<dbReference type="InterPro" id="IPR032675">
    <property type="entry name" value="LRR_dom_sf"/>
</dbReference>
<reference evidence="7 8" key="1">
    <citation type="journal article" date="2023" name="G3 (Bethesda)">
        <title>A chromosome-length genome assembly and annotation of blackberry (Rubus argutus, cv. 'Hillquist').</title>
        <authorList>
            <person name="Bruna T."/>
            <person name="Aryal R."/>
            <person name="Dudchenko O."/>
            <person name="Sargent D.J."/>
            <person name="Mead D."/>
            <person name="Buti M."/>
            <person name="Cavallini A."/>
            <person name="Hytonen T."/>
            <person name="Andres J."/>
            <person name="Pham M."/>
            <person name="Weisz D."/>
            <person name="Mascagni F."/>
            <person name="Usai G."/>
            <person name="Natali L."/>
            <person name="Bassil N."/>
            <person name="Fernandez G.E."/>
            <person name="Lomsadze A."/>
            <person name="Armour M."/>
            <person name="Olukolu B."/>
            <person name="Poorten T."/>
            <person name="Britton C."/>
            <person name="Davik J."/>
            <person name="Ashrafi H."/>
            <person name="Aiden E.L."/>
            <person name="Borodovsky M."/>
            <person name="Worthington M."/>
        </authorList>
    </citation>
    <scope>NUCLEOTIDE SEQUENCE [LARGE SCALE GENOMIC DNA]</scope>
    <source>
        <strain evidence="7">PI 553951</strain>
    </source>
</reference>
<keyword evidence="8" id="KW-1185">Reference proteome</keyword>
<evidence type="ECO:0000313" key="7">
    <source>
        <dbReference type="EMBL" id="KAK9949806.1"/>
    </source>
</evidence>
<dbReference type="Gene3D" id="3.80.10.10">
    <property type="entry name" value="Ribonuclease Inhibitor"/>
    <property type="match status" value="2"/>
</dbReference>
<dbReference type="Gene3D" id="1.10.8.430">
    <property type="entry name" value="Helical domain of apoptotic protease-activating factors"/>
    <property type="match status" value="1"/>
</dbReference>
<dbReference type="InterPro" id="IPR002182">
    <property type="entry name" value="NB-ARC"/>
</dbReference>
<evidence type="ECO:0000256" key="2">
    <source>
        <dbReference type="ARBA" id="ARBA00022737"/>
    </source>
</evidence>
<gene>
    <name evidence="7" type="ORF">M0R45_005318</name>
</gene>
<evidence type="ECO:0000256" key="3">
    <source>
        <dbReference type="ARBA" id="ARBA00022821"/>
    </source>
</evidence>
<dbReference type="InterPro" id="IPR027417">
    <property type="entry name" value="P-loop_NTPase"/>
</dbReference>
<accession>A0AAW1YMA2</accession>
<dbReference type="EMBL" id="JBEDUW010000001">
    <property type="protein sequence ID" value="KAK9949806.1"/>
    <property type="molecule type" value="Genomic_DNA"/>
</dbReference>
<dbReference type="Pfam" id="PF23286">
    <property type="entry name" value="LRR_13"/>
    <property type="match status" value="1"/>
</dbReference>
<feature type="domain" description="Disease resistance protein RPS4B/Roq1-like leucine-rich repeats" evidence="6">
    <location>
        <begin position="553"/>
        <end position="753"/>
    </location>
</feature>
<feature type="domain" description="Disease resistance protein Roq1-like winged-helix" evidence="5">
    <location>
        <begin position="295"/>
        <end position="365"/>
    </location>
</feature>
<evidence type="ECO:0000256" key="1">
    <source>
        <dbReference type="ARBA" id="ARBA00022614"/>
    </source>
</evidence>
<keyword evidence="2" id="KW-0677">Repeat</keyword>
<dbReference type="InterPro" id="IPR058192">
    <property type="entry name" value="WHD_ROQ1-like"/>
</dbReference>
<dbReference type="InterPro" id="IPR044974">
    <property type="entry name" value="Disease_R_plants"/>
</dbReference>
<evidence type="ECO:0000259" key="6">
    <source>
        <dbReference type="Pfam" id="PF23286"/>
    </source>
</evidence>
<evidence type="ECO:0000259" key="4">
    <source>
        <dbReference type="Pfam" id="PF00931"/>
    </source>
</evidence>
<evidence type="ECO:0000259" key="5">
    <source>
        <dbReference type="Pfam" id="PF23282"/>
    </source>
</evidence>
<name>A0AAW1YMA2_RUBAR</name>
<proteinExistence type="predicted"/>